<dbReference type="Pfam" id="PF13443">
    <property type="entry name" value="HTH_26"/>
    <property type="match status" value="1"/>
</dbReference>
<gene>
    <name evidence="2" type="ORF">DTO10_16920</name>
</gene>
<name>A0ABN5N331_9BACI</name>
<dbReference type="InterPro" id="IPR001387">
    <property type="entry name" value="Cro/C1-type_HTH"/>
</dbReference>
<accession>A0ABN5N331</accession>
<dbReference type="PROSITE" id="PS50943">
    <property type="entry name" value="HTH_CROC1"/>
    <property type="match status" value="1"/>
</dbReference>
<protein>
    <submittedName>
        <fullName evidence="2">XRE family transcriptional regulator</fullName>
    </submittedName>
</protein>
<sequence>MLYVKLAEILEERNITRTALAEITGLRPNVISEICNNQRTTVNREHLARIAKALEITDISRLLELR</sequence>
<dbReference type="Gene3D" id="1.10.260.40">
    <property type="entry name" value="lambda repressor-like DNA-binding domains"/>
    <property type="match status" value="1"/>
</dbReference>
<evidence type="ECO:0000259" key="1">
    <source>
        <dbReference type="PROSITE" id="PS50943"/>
    </source>
</evidence>
<reference evidence="2 3" key="1">
    <citation type="submission" date="2018-07" db="EMBL/GenBank/DDBJ databases">
        <title>The molecular basis for the intramolecular migration of carboxyl group in the catabolism of para-hydroxybenzoate via gentisate.</title>
        <authorList>
            <person name="Zhao H."/>
            <person name="Xu Y."/>
            <person name="Lin S."/>
            <person name="Spain J.C."/>
            <person name="Zhou N.-Y."/>
        </authorList>
    </citation>
    <scope>NUCLEOTIDE SEQUENCE [LARGE SCALE GENOMIC DNA]</scope>
    <source>
        <strain evidence="2 3">PHB-7a</strain>
    </source>
</reference>
<dbReference type="RefSeq" id="WP_116821599.1">
    <property type="nucleotide sequence ID" value="NZ_CP030926.1"/>
</dbReference>
<evidence type="ECO:0000313" key="2">
    <source>
        <dbReference type="EMBL" id="AXN39878.1"/>
    </source>
</evidence>
<organism evidence="2 3">
    <name type="scientific">Peribacillus butanolivorans</name>
    <dbReference type="NCBI Taxonomy" id="421767"/>
    <lineage>
        <taxon>Bacteria</taxon>
        <taxon>Bacillati</taxon>
        <taxon>Bacillota</taxon>
        <taxon>Bacilli</taxon>
        <taxon>Bacillales</taxon>
        <taxon>Bacillaceae</taxon>
        <taxon>Peribacillus</taxon>
    </lineage>
</organism>
<dbReference type="SUPFAM" id="SSF47413">
    <property type="entry name" value="lambda repressor-like DNA-binding domains"/>
    <property type="match status" value="1"/>
</dbReference>
<keyword evidence="3" id="KW-1185">Reference proteome</keyword>
<dbReference type="SMART" id="SM00530">
    <property type="entry name" value="HTH_XRE"/>
    <property type="match status" value="1"/>
</dbReference>
<dbReference type="Proteomes" id="UP000260457">
    <property type="component" value="Chromosome"/>
</dbReference>
<dbReference type="CDD" id="cd00093">
    <property type="entry name" value="HTH_XRE"/>
    <property type="match status" value="1"/>
</dbReference>
<proteinExistence type="predicted"/>
<dbReference type="EMBL" id="CP030926">
    <property type="protein sequence ID" value="AXN39878.1"/>
    <property type="molecule type" value="Genomic_DNA"/>
</dbReference>
<evidence type="ECO:0000313" key="3">
    <source>
        <dbReference type="Proteomes" id="UP000260457"/>
    </source>
</evidence>
<feature type="domain" description="HTH cro/C1-type" evidence="1">
    <location>
        <begin position="6"/>
        <end position="62"/>
    </location>
</feature>
<dbReference type="InterPro" id="IPR010982">
    <property type="entry name" value="Lambda_DNA-bd_dom_sf"/>
</dbReference>